<reference evidence="6 7" key="1">
    <citation type="submission" date="2019-05" db="EMBL/GenBank/DDBJ databases">
        <title>Sporisorium graminicola CBS 10092 draft sequencing and annotation.</title>
        <authorList>
            <person name="Solano-Gonzalez S."/>
            <person name="Caddick M.X."/>
            <person name="Darby A."/>
        </authorList>
    </citation>
    <scope>NUCLEOTIDE SEQUENCE [LARGE SCALE GENOMIC DNA]</scope>
    <source>
        <strain evidence="6 7">CBS 10092</strain>
    </source>
</reference>
<dbReference type="OrthoDB" id="7344096at2759"/>
<gene>
    <name evidence="6" type="ORF">EX895_005066</name>
</gene>
<dbReference type="Pfam" id="PF00612">
    <property type="entry name" value="IQ"/>
    <property type="match status" value="1"/>
</dbReference>
<dbReference type="PANTHER" id="PTHR31250:SF27">
    <property type="entry name" value="IQ DOMAIN-CONTAINING PROTEIN IQM5"/>
    <property type="match status" value="1"/>
</dbReference>
<feature type="compositionally biased region" description="Basic residues" evidence="5">
    <location>
        <begin position="538"/>
        <end position="550"/>
    </location>
</feature>
<dbReference type="GeneID" id="40727961"/>
<protein>
    <recommendedName>
        <fullName evidence="8">IQ domain-containing protein IQM6</fullName>
    </recommendedName>
</protein>
<sequence>MAATQVRTVPPVIEVQQSLRANDTPAPKPSPPTMSTDTEQDTQSQAGEKKQPSTQDGNETEPQQHEHDHNNDDDTAAALLIQRNYRGYRTRRQLDGCNISADTRWSDAVHRMRLEQANKHSNTGRNDASSRWKRGKLLAGQLSGAEKMDATPENEDGNGRADAPVEGGPSLEPAKKQDDEHSMVEADTKVGDVPGAQDGGKVDNIRSIAQDKQKGLKLIEWWTRGGKAQELSKMMEEQYWLEMVDRKHRYGSNLKYYHQAWQEADTRDNFFRWLDEGDGKNVSIDDCPRERLDSECVIYLSSEQRRNYIVDIQDGKLIWRRNGKPIDTKRNKHKDLGKGRGIADIGEEEEQELRKDRERRALQRGVSESSLDSYLDGTSSSSSSSSSEGEEMSKEEKAEEAQHYQSKRSGKSRHLDAFNSSNWSDMLLRKTIGNNTWIYVFNSRHELYIGLKQTGYFQHSSFLYGGRVLSAGLLKVDNGTLTSLSPLSGHYRAGTAHFRYFVKKLQDSGVDLERVTLSKSLLMLAGMEKYGKVMSKAKSSKKQDKKKNDKKRTQGKGEDEGEGVKKESLASRLKQKLSLGSKKEAKDDTDAGEDADTEEKPSGLARLKEKLKA</sequence>
<evidence type="ECO:0000313" key="6">
    <source>
        <dbReference type="EMBL" id="TKY86241.1"/>
    </source>
</evidence>
<feature type="compositionally biased region" description="Basic and acidic residues" evidence="5">
    <location>
        <begin position="551"/>
        <end position="569"/>
    </location>
</feature>
<dbReference type="InterPro" id="IPR044159">
    <property type="entry name" value="IQM"/>
</dbReference>
<evidence type="ECO:0000313" key="7">
    <source>
        <dbReference type="Proteomes" id="UP000306050"/>
    </source>
</evidence>
<keyword evidence="4" id="KW-0539">Nucleus</keyword>
<dbReference type="AlphaFoldDB" id="A0A4U7KPE2"/>
<dbReference type="PROSITE" id="PS50096">
    <property type="entry name" value="IQ"/>
    <property type="match status" value="1"/>
</dbReference>
<evidence type="ECO:0000256" key="2">
    <source>
        <dbReference type="ARBA" id="ARBA00004496"/>
    </source>
</evidence>
<dbReference type="RefSeq" id="XP_029738226.1">
    <property type="nucleotide sequence ID" value="XM_029885660.1"/>
</dbReference>
<feature type="compositionally biased region" description="Basic and acidic residues" evidence="5">
    <location>
        <begin position="352"/>
        <end position="361"/>
    </location>
</feature>
<feature type="compositionally biased region" description="Basic and acidic residues" evidence="5">
    <location>
        <begin position="328"/>
        <end position="338"/>
    </location>
</feature>
<dbReference type="GO" id="GO:0005634">
    <property type="term" value="C:nucleus"/>
    <property type="evidence" value="ECO:0007669"/>
    <property type="project" value="UniProtKB-SubCell"/>
</dbReference>
<evidence type="ECO:0000256" key="4">
    <source>
        <dbReference type="ARBA" id="ARBA00023242"/>
    </source>
</evidence>
<comment type="subcellular location">
    <subcellularLocation>
        <location evidence="2">Cytoplasm</location>
    </subcellularLocation>
    <subcellularLocation>
        <location evidence="1">Nucleus</location>
    </subcellularLocation>
</comment>
<feature type="region of interest" description="Disordered" evidence="5">
    <location>
        <begin position="1"/>
        <end position="78"/>
    </location>
</feature>
<dbReference type="GO" id="GO:0005737">
    <property type="term" value="C:cytoplasm"/>
    <property type="evidence" value="ECO:0007669"/>
    <property type="project" value="UniProtKB-SubCell"/>
</dbReference>
<dbReference type="KEGG" id="sgra:EX895_005066"/>
<feature type="compositionally biased region" description="Basic and acidic residues" evidence="5">
    <location>
        <begin position="391"/>
        <end position="402"/>
    </location>
</feature>
<dbReference type="EMBL" id="SRRM01000018">
    <property type="protein sequence ID" value="TKY86241.1"/>
    <property type="molecule type" value="Genomic_DNA"/>
</dbReference>
<dbReference type="Proteomes" id="UP000306050">
    <property type="component" value="Chromosome SGRAM_5"/>
</dbReference>
<evidence type="ECO:0000256" key="3">
    <source>
        <dbReference type="ARBA" id="ARBA00022490"/>
    </source>
</evidence>
<feature type="compositionally biased region" description="Basic and acidic residues" evidence="5">
    <location>
        <begin position="62"/>
        <end position="72"/>
    </location>
</feature>
<dbReference type="PANTHER" id="PTHR31250">
    <property type="entry name" value="IQ DOMAIN-CONTAINING PROTEIN IQM3"/>
    <property type="match status" value="1"/>
</dbReference>
<proteinExistence type="predicted"/>
<organism evidence="6 7">
    <name type="scientific">Sporisorium graminicola</name>
    <dbReference type="NCBI Taxonomy" id="280036"/>
    <lineage>
        <taxon>Eukaryota</taxon>
        <taxon>Fungi</taxon>
        <taxon>Dikarya</taxon>
        <taxon>Basidiomycota</taxon>
        <taxon>Ustilaginomycotina</taxon>
        <taxon>Ustilaginomycetes</taxon>
        <taxon>Ustilaginales</taxon>
        <taxon>Ustilaginaceae</taxon>
        <taxon>Sporisorium</taxon>
    </lineage>
</organism>
<feature type="region of interest" description="Disordered" evidence="5">
    <location>
        <begin position="140"/>
        <end position="202"/>
    </location>
</feature>
<feature type="compositionally biased region" description="Polar residues" evidence="5">
    <location>
        <begin position="33"/>
        <end position="61"/>
    </location>
</feature>
<evidence type="ECO:0008006" key="8">
    <source>
        <dbReference type="Google" id="ProtNLM"/>
    </source>
</evidence>
<keyword evidence="3" id="KW-0963">Cytoplasm</keyword>
<feature type="compositionally biased region" description="Basic and acidic residues" evidence="5">
    <location>
        <begin position="598"/>
        <end position="613"/>
    </location>
</feature>
<comment type="caution">
    <text evidence="6">The sequence shown here is derived from an EMBL/GenBank/DDBJ whole genome shotgun (WGS) entry which is preliminary data.</text>
</comment>
<feature type="region of interest" description="Disordered" evidence="5">
    <location>
        <begin position="534"/>
        <end position="613"/>
    </location>
</feature>
<name>A0A4U7KPE2_9BASI</name>
<feature type="compositionally biased region" description="Low complexity" evidence="5">
    <location>
        <begin position="369"/>
        <end position="387"/>
    </location>
</feature>
<evidence type="ECO:0000256" key="5">
    <source>
        <dbReference type="SAM" id="MobiDB-lite"/>
    </source>
</evidence>
<keyword evidence="7" id="KW-1185">Reference proteome</keyword>
<evidence type="ECO:0000256" key="1">
    <source>
        <dbReference type="ARBA" id="ARBA00004123"/>
    </source>
</evidence>
<accession>A0A4U7KPE2</accession>
<dbReference type="InterPro" id="IPR000048">
    <property type="entry name" value="IQ_motif_EF-hand-BS"/>
</dbReference>
<feature type="compositionally biased region" description="Basic and acidic residues" evidence="5">
    <location>
        <begin position="173"/>
        <end position="190"/>
    </location>
</feature>
<feature type="region of interest" description="Disordered" evidence="5">
    <location>
        <begin position="328"/>
        <end position="415"/>
    </location>
</feature>